<name>A0A2K9NF93_9PROT</name>
<dbReference type="CDD" id="cd13692">
    <property type="entry name" value="PBP2_BztA"/>
    <property type="match status" value="1"/>
</dbReference>
<dbReference type="InterPro" id="IPR051455">
    <property type="entry name" value="Bact_solute-bind_prot3"/>
</dbReference>
<sequence length="356" mass="38078">MRGISKRLLAGLCLLALTACGQPAAEKKPAAGGPVGGNAAGGTLKAVRDRGYVSCGASTGTVGFGAPDSHGYWRGLDVETCRAVAAAVLGDKDKVRFVPLTGQQRLTALQSGEIDILPRTTTWTLSRDANGVNFTLPNYYDYDGIMVRKDRGVSSSRELDGASVCVQTGSTTEVTFTNLVASVAPNLKAVIFDSTQATRQAFFSGRCDALITDASGLASVRATMASNPEDFIIFPADGKLSPLTPAVRHGDDQWFDIVKWSFQALLMAEELGINQANIDEMRNSQDPTIRRFLGVEPGNGAALGLDEEWTYRIVKQLGNYGEMFDRNVGAGSPLKLDRGLNRLFRDGGLMVPMAFN</sequence>
<evidence type="ECO:0000313" key="4">
    <source>
        <dbReference type="EMBL" id="AUN31226.1"/>
    </source>
</evidence>
<evidence type="ECO:0000256" key="2">
    <source>
        <dbReference type="ARBA" id="ARBA00022448"/>
    </source>
</evidence>
<dbReference type="InterPro" id="IPR001638">
    <property type="entry name" value="Solute-binding_3/MltF_N"/>
</dbReference>
<dbReference type="PANTHER" id="PTHR30085:SF7">
    <property type="entry name" value="AMINO-ACID ABC TRANSPORTER-BINDING PROTEIN YHDW-RELATED"/>
    <property type="match status" value="1"/>
</dbReference>
<evidence type="ECO:0000256" key="3">
    <source>
        <dbReference type="ARBA" id="ARBA00022729"/>
    </source>
</evidence>
<dbReference type="RefSeq" id="WP_102112833.1">
    <property type="nucleotide sequence ID" value="NZ_BMGN01000005.1"/>
</dbReference>
<dbReference type="Proteomes" id="UP000234752">
    <property type="component" value="Chromosome eg_1"/>
</dbReference>
<reference evidence="4 5" key="1">
    <citation type="submission" date="2017-12" db="EMBL/GenBank/DDBJ databases">
        <title>Genomes of bacteria within cyanobacterial aggregates.</title>
        <authorList>
            <person name="Cai H."/>
        </authorList>
    </citation>
    <scope>NUCLEOTIDE SEQUENCE [LARGE SCALE GENOMIC DNA]</scope>
    <source>
        <strain evidence="4 5">TH16</strain>
    </source>
</reference>
<organism evidence="4 5">
    <name type="scientific">Niveispirillum cyanobacteriorum</name>
    <dbReference type="NCBI Taxonomy" id="1612173"/>
    <lineage>
        <taxon>Bacteria</taxon>
        <taxon>Pseudomonadati</taxon>
        <taxon>Pseudomonadota</taxon>
        <taxon>Alphaproteobacteria</taxon>
        <taxon>Rhodospirillales</taxon>
        <taxon>Azospirillaceae</taxon>
        <taxon>Niveispirillum</taxon>
    </lineage>
</organism>
<proteinExistence type="inferred from homology"/>
<dbReference type="GO" id="GO:0006865">
    <property type="term" value="P:amino acid transport"/>
    <property type="evidence" value="ECO:0007669"/>
    <property type="project" value="TreeGrafter"/>
</dbReference>
<dbReference type="SMART" id="SM00062">
    <property type="entry name" value="PBPb"/>
    <property type="match status" value="1"/>
</dbReference>
<comment type="similarity">
    <text evidence="1">Belongs to the bacterial solute-binding protein 3 family.</text>
</comment>
<accession>A0A2K9NF93</accession>
<protein>
    <submittedName>
        <fullName evidence="4">Amino acid ABC transporter substrate-binding protein</fullName>
    </submittedName>
</protein>
<dbReference type="AlphaFoldDB" id="A0A2K9NF93"/>
<dbReference type="SUPFAM" id="SSF53850">
    <property type="entry name" value="Periplasmic binding protein-like II"/>
    <property type="match status" value="1"/>
</dbReference>
<dbReference type="KEGG" id="ncb:C0V82_14035"/>
<gene>
    <name evidence="4" type="ORF">C0V82_14035</name>
</gene>
<dbReference type="OrthoDB" id="9777941at2"/>
<dbReference type="Pfam" id="PF00497">
    <property type="entry name" value="SBP_bac_3"/>
    <property type="match status" value="1"/>
</dbReference>
<keyword evidence="3" id="KW-0732">Signal</keyword>
<keyword evidence="2" id="KW-0813">Transport</keyword>
<dbReference type="PROSITE" id="PS51257">
    <property type="entry name" value="PROKAR_LIPOPROTEIN"/>
    <property type="match status" value="1"/>
</dbReference>
<dbReference type="PANTHER" id="PTHR30085">
    <property type="entry name" value="AMINO ACID ABC TRANSPORTER PERMEASE"/>
    <property type="match status" value="1"/>
</dbReference>
<evidence type="ECO:0000313" key="5">
    <source>
        <dbReference type="Proteomes" id="UP000234752"/>
    </source>
</evidence>
<keyword evidence="5" id="KW-1185">Reference proteome</keyword>
<dbReference type="Gene3D" id="3.40.190.10">
    <property type="entry name" value="Periplasmic binding protein-like II"/>
    <property type="match status" value="2"/>
</dbReference>
<evidence type="ECO:0000256" key="1">
    <source>
        <dbReference type="ARBA" id="ARBA00010333"/>
    </source>
</evidence>
<dbReference type="EMBL" id="CP025611">
    <property type="protein sequence ID" value="AUN31226.1"/>
    <property type="molecule type" value="Genomic_DNA"/>
</dbReference>